<dbReference type="PROSITE" id="PS50871">
    <property type="entry name" value="C1Q"/>
    <property type="match status" value="1"/>
</dbReference>
<dbReference type="SMART" id="SM00110">
    <property type="entry name" value="C1Q"/>
    <property type="match status" value="1"/>
</dbReference>
<evidence type="ECO:0000256" key="3">
    <source>
        <dbReference type="SAM" id="SignalP"/>
    </source>
</evidence>
<evidence type="ECO:0000256" key="1">
    <source>
        <dbReference type="ARBA" id="ARBA00004613"/>
    </source>
</evidence>
<dbReference type="GO" id="GO:0005576">
    <property type="term" value="C:extracellular region"/>
    <property type="evidence" value="ECO:0007669"/>
    <property type="project" value="UniProtKB-SubCell"/>
</dbReference>
<feature type="domain" description="C1q" evidence="4">
    <location>
        <begin position="16"/>
        <end position="156"/>
    </location>
</feature>
<accession>A0A482PGE6</accession>
<dbReference type="Gene3D" id="2.60.120.40">
    <property type="match status" value="1"/>
</dbReference>
<evidence type="ECO:0000256" key="2">
    <source>
        <dbReference type="ARBA" id="ARBA00022525"/>
    </source>
</evidence>
<dbReference type="Pfam" id="PF00386">
    <property type="entry name" value="C1q"/>
    <property type="match status" value="1"/>
</dbReference>
<dbReference type="InterPro" id="IPR050392">
    <property type="entry name" value="Collagen/C1q_domain"/>
</dbReference>
<dbReference type="InterPro" id="IPR008983">
    <property type="entry name" value="Tumour_necrosis_fac-like_dom"/>
</dbReference>
<dbReference type="AlphaFoldDB" id="A0A482PGE6"/>
<evidence type="ECO:0000313" key="5">
    <source>
        <dbReference type="EMBL" id="QBS36528.1"/>
    </source>
</evidence>
<feature type="chain" id="PRO_5019791147" evidence="3">
    <location>
        <begin position="17"/>
        <end position="162"/>
    </location>
</feature>
<comment type="subcellular location">
    <subcellularLocation>
        <location evidence="1">Secreted</location>
    </subcellularLocation>
</comment>
<reference evidence="5" key="1">
    <citation type="submission" date="2018-03" db="EMBL/GenBank/DDBJ databases">
        <authorList>
            <person name="Li Y.Y."/>
            <person name="Niu D.D."/>
            <person name="Bai Y.Y."/>
            <person name="Lan T.T."/>
            <person name="Peng M.M."/>
            <person name="Li J.J."/>
        </authorList>
    </citation>
    <scope>NUCLEOTIDE SEQUENCE</scope>
</reference>
<keyword evidence="3" id="KW-0732">Signal</keyword>
<dbReference type="InterPro" id="IPR001073">
    <property type="entry name" value="C1q_dom"/>
</dbReference>
<dbReference type="SUPFAM" id="SSF49842">
    <property type="entry name" value="TNF-like"/>
    <property type="match status" value="1"/>
</dbReference>
<proteinExistence type="evidence at transcript level"/>
<sequence length="162" mass="17446">MLTAILVTLVLGLARAQNPVVSFSAGLSHHQAFVADDNVVFDQVFINEGGAYSSTSGLFTCPVSGIYLFQFHALSRESSNAWMELYHNADYIASVFAHAEQDYASAGNSAIIKVTKGDTVYIKAVDATGYPVNLYGATDEVYNTFSGYLLAPVFEEITPVGK</sequence>
<dbReference type="PANTHER" id="PTHR15427:SF50">
    <property type="entry name" value="COMPLEMENT C1Q TUMOR NECROSIS FACTOR-RELATED PROTEIN 2-LIKE"/>
    <property type="match status" value="1"/>
</dbReference>
<feature type="signal peptide" evidence="3">
    <location>
        <begin position="1"/>
        <end position="16"/>
    </location>
</feature>
<evidence type="ECO:0000259" key="4">
    <source>
        <dbReference type="PROSITE" id="PS50871"/>
    </source>
</evidence>
<protein>
    <submittedName>
        <fullName evidence="5">C1q</fullName>
    </submittedName>
</protein>
<name>A0A482PGE6_SINCO</name>
<keyword evidence="2" id="KW-0964">Secreted</keyword>
<dbReference type="SMR" id="A0A482PGE6"/>
<organism evidence="5">
    <name type="scientific">Sinonovacula constricta</name>
    <name type="common">Razor clam</name>
    <dbReference type="NCBI Taxonomy" id="98310"/>
    <lineage>
        <taxon>Eukaryota</taxon>
        <taxon>Metazoa</taxon>
        <taxon>Spiralia</taxon>
        <taxon>Lophotrochozoa</taxon>
        <taxon>Mollusca</taxon>
        <taxon>Bivalvia</taxon>
        <taxon>Autobranchia</taxon>
        <taxon>Heteroconchia</taxon>
        <taxon>Euheterodonta</taxon>
        <taxon>Imparidentia</taxon>
        <taxon>Neoheterodontei</taxon>
        <taxon>Cardiida</taxon>
        <taxon>Tellinoidea</taxon>
        <taxon>Solecurtidae</taxon>
        <taxon>Sinonovacula</taxon>
    </lineage>
</organism>
<dbReference type="EMBL" id="MH046862">
    <property type="protein sequence ID" value="QBS36528.1"/>
    <property type="molecule type" value="mRNA"/>
</dbReference>
<dbReference type="PRINTS" id="PR00007">
    <property type="entry name" value="COMPLEMNTC1Q"/>
</dbReference>
<dbReference type="PANTHER" id="PTHR15427">
    <property type="entry name" value="EMILIN ELASTIN MICROFIBRIL INTERFACE-LOCATED PROTEIN ELASTIN MICROFIBRIL INTERFACER"/>
    <property type="match status" value="1"/>
</dbReference>